<dbReference type="EMBL" id="CM046396">
    <property type="protein sequence ID" value="KAI8537498.1"/>
    <property type="molecule type" value="Genomic_DNA"/>
</dbReference>
<name>A0ACC0M916_RHOML</name>
<organism evidence="1 2">
    <name type="scientific">Rhododendron molle</name>
    <name type="common">Chinese azalea</name>
    <name type="synonym">Azalea mollis</name>
    <dbReference type="NCBI Taxonomy" id="49168"/>
    <lineage>
        <taxon>Eukaryota</taxon>
        <taxon>Viridiplantae</taxon>
        <taxon>Streptophyta</taxon>
        <taxon>Embryophyta</taxon>
        <taxon>Tracheophyta</taxon>
        <taxon>Spermatophyta</taxon>
        <taxon>Magnoliopsida</taxon>
        <taxon>eudicotyledons</taxon>
        <taxon>Gunneridae</taxon>
        <taxon>Pentapetalae</taxon>
        <taxon>asterids</taxon>
        <taxon>Ericales</taxon>
        <taxon>Ericaceae</taxon>
        <taxon>Ericoideae</taxon>
        <taxon>Rhodoreae</taxon>
        <taxon>Rhododendron</taxon>
    </lineage>
</organism>
<reference evidence="1" key="1">
    <citation type="submission" date="2022-02" db="EMBL/GenBank/DDBJ databases">
        <title>Plant Genome Project.</title>
        <authorList>
            <person name="Zhang R.-G."/>
        </authorList>
    </citation>
    <scope>NUCLEOTIDE SEQUENCE</scope>
    <source>
        <strain evidence="1">AT1</strain>
    </source>
</reference>
<dbReference type="Proteomes" id="UP001062846">
    <property type="component" value="Chromosome 9"/>
</dbReference>
<proteinExistence type="predicted"/>
<gene>
    <name evidence="1" type="ORF">RHMOL_Rhmol09G0028000</name>
</gene>
<sequence>MTHPDELRSLNSLQNLNVQDCPGLASCWREGLFCLGSLRCLGIGGFLPEHEHFPWPSTSADAANVEFVDQFPFIPLEGLYLSGFGIKSLPDQLQHLTALKRLDIRRFNELEALPEWLGNLSSLQSLGLRSCPHQFTRFDCG</sequence>
<keyword evidence="2" id="KW-1185">Reference proteome</keyword>
<protein>
    <submittedName>
        <fullName evidence="1">Uncharacterized protein</fullName>
    </submittedName>
</protein>
<evidence type="ECO:0000313" key="1">
    <source>
        <dbReference type="EMBL" id="KAI8537498.1"/>
    </source>
</evidence>
<accession>A0ACC0M916</accession>
<evidence type="ECO:0000313" key="2">
    <source>
        <dbReference type="Proteomes" id="UP001062846"/>
    </source>
</evidence>
<comment type="caution">
    <text evidence="1">The sequence shown here is derived from an EMBL/GenBank/DDBJ whole genome shotgun (WGS) entry which is preliminary data.</text>
</comment>